<dbReference type="EMBL" id="CAICTM010000001">
    <property type="protein sequence ID" value="CAB9496051.1"/>
    <property type="molecule type" value="Genomic_DNA"/>
</dbReference>
<dbReference type="Proteomes" id="UP001153069">
    <property type="component" value="Unassembled WGS sequence"/>
</dbReference>
<dbReference type="AlphaFoldDB" id="A0A9N8D8E3"/>
<protein>
    <submittedName>
        <fullName evidence="1">Uncharacterized protein</fullName>
    </submittedName>
</protein>
<sequence length="226" mass="25663">MASAYTSHRYSKESACQPTAQTYFQLRQVGSYGQSDIGGRPLTGPGASFAANHAQGILCPKAGRCIHRGDKFNDHQINSIHLCFNGEDKIKLHEPSSRKNDSSTTWKKLLGVERHSAEEVKFREKLTLQPGKYSVQATAKQSGWERALRFVKDGGKTHNPVDPIKSHDPLHITVAANKVYKLDVQWNYPTRTTRSPWRHQKTDRSKVEQYWILFSRIAEIPDEYAL</sequence>
<comment type="caution">
    <text evidence="1">The sequence shown here is derived from an EMBL/GenBank/DDBJ whole genome shotgun (WGS) entry which is preliminary data.</text>
</comment>
<reference evidence="1" key="1">
    <citation type="submission" date="2020-06" db="EMBL/GenBank/DDBJ databases">
        <authorList>
            <consortium name="Plant Systems Biology data submission"/>
        </authorList>
    </citation>
    <scope>NUCLEOTIDE SEQUENCE</scope>
    <source>
        <strain evidence="1">D6</strain>
    </source>
</reference>
<gene>
    <name evidence="1" type="ORF">SEMRO_1_G000300.1</name>
</gene>
<accession>A0A9N8D8E3</accession>
<evidence type="ECO:0000313" key="1">
    <source>
        <dbReference type="EMBL" id="CAB9496051.1"/>
    </source>
</evidence>
<keyword evidence="2" id="KW-1185">Reference proteome</keyword>
<organism evidence="1 2">
    <name type="scientific">Seminavis robusta</name>
    <dbReference type="NCBI Taxonomy" id="568900"/>
    <lineage>
        <taxon>Eukaryota</taxon>
        <taxon>Sar</taxon>
        <taxon>Stramenopiles</taxon>
        <taxon>Ochrophyta</taxon>
        <taxon>Bacillariophyta</taxon>
        <taxon>Bacillariophyceae</taxon>
        <taxon>Bacillariophycidae</taxon>
        <taxon>Naviculales</taxon>
        <taxon>Naviculaceae</taxon>
        <taxon>Seminavis</taxon>
    </lineage>
</organism>
<evidence type="ECO:0000313" key="2">
    <source>
        <dbReference type="Proteomes" id="UP001153069"/>
    </source>
</evidence>
<proteinExistence type="predicted"/>
<name>A0A9N8D8E3_9STRA</name>